<dbReference type="EMBL" id="JH993280">
    <property type="protein sequence ID" value="EKX31443.1"/>
    <property type="molecule type" value="Genomic_DNA"/>
</dbReference>
<dbReference type="Proteomes" id="UP000011087">
    <property type="component" value="Unassembled WGS sequence"/>
</dbReference>
<evidence type="ECO:0000313" key="3">
    <source>
        <dbReference type="EMBL" id="EKX31443.1"/>
    </source>
</evidence>
<feature type="chain" id="PRO_5008769633" evidence="2">
    <location>
        <begin position="19"/>
        <end position="140"/>
    </location>
</feature>
<evidence type="ECO:0000313" key="5">
    <source>
        <dbReference type="Proteomes" id="UP000011087"/>
    </source>
</evidence>
<keyword evidence="2" id="KW-0732">Signal</keyword>
<feature type="non-terminal residue" evidence="3">
    <location>
        <position position="140"/>
    </location>
</feature>
<feature type="region of interest" description="Disordered" evidence="1">
    <location>
        <begin position="107"/>
        <end position="140"/>
    </location>
</feature>
<dbReference type="GeneID" id="17288165"/>
<sequence length="140" mass="15001">MFVNSLALAASCIVFAAALLMLVSSPGRPEEPNSRVKSVLLQHAVTQKLEQENKCDSACQQKKQMVAAEMKQLREQIKHDYDSMVTFGNKAGYVPPVRSIKEQVMDGTLLGGSDDGPAAPPPFDPKLAAKPGKAFGAANM</sequence>
<protein>
    <submittedName>
        <fullName evidence="3 4">Uncharacterized protein</fullName>
    </submittedName>
</protein>
<organism evidence="3">
    <name type="scientific">Guillardia theta (strain CCMP2712)</name>
    <name type="common">Cryptophyte</name>
    <dbReference type="NCBI Taxonomy" id="905079"/>
    <lineage>
        <taxon>Eukaryota</taxon>
        <taxon>Cryptophyceae</taxon>
        <taxon>Pyrenomonadales</taxon>
        <taxon>Geminigeraceae</taxon>
        <taxon>Guillardia</taxon>
    </lineage>
</organism>
<evidence type="ECO:0000256" key="1">
    <source>
        <dbReference type="SAM" id="MobiDB-lite"/>
    </source>
</evidence>
<dbReference type="KEGG" id="gtt:GUITHDRAFT_156577"/>
<dbReference type="OrthoDB" id="10647340at2759"/>
<proteinExistence type="predicted"/>
<accession>L1I5A1</accession>
<feature type="signal peptide" evidence="2">
    <location>
        <begin position="1"/>
        <end position="18"/>
    </location>
</feature>
<dbReference type="PaxDb" id="55529-EKX31443"/>
<evidence type="ECO:0000256" key="2">
    <source>
        <dbReference type="SAM" id="SignalP"/>
    </source>
</evidence>
<dbReference type="AlphaFoldDB" id="L1I5A1"/>
<reference evidence="4" key="3">
    <citation type="submission" date="2016-03" db="UniProtKB">
        <authorList>
            <consortium name="EnsemblProtists"/>
        </authorList>
    </citation>
    <scope>IDENTIFICATION</scope>
</reference>
<reference evidence="5" key="2">
    <citation type="submission" date="2012-11" db="EMBL/GenBank/DDBJ databases">
        <authorList>
            <person name="Kuo A."/>
            <person name="Curtis B.A."/>
            <person name="Tanifuji G."/>
            <person name="Burki F."/>
            <person name="Gruber A."/>
            <person name="Irimia M."/>
            <person name="Maruyama S."/>
            <person name="Arias M.C."/>
            <person name="Ball S.G."/>
            <person name="Gile G.H."/>
            <person name="Hirakawa Y."/>
            <person name="Hopkins J.F."/>
            <person name="Rensing S.A."/>
            <person name="Schmutz J."/>
            <person name="Symeonidi A."/>
            <person name="Elias M."/>
            <person name="Eveleigh R.J."/>
            <person name="Herman E.K."/>
            <person name="Klute M.J."/>
            <person name="Nakayama T."/>
            <person name="Obornik M."/>
            <person name="Reyes-Prieto A."/>
            <person name="Armbrust E.V."/>
            <person name="Aves S.J."/>
            <person name="Beiko R.G."/>
            <person name="Coutinho P."/>
            <person name="Dacks J.B."/>
            <person name="Durnford D.G."/>
            <person name="Fast N.M."/>
            <person name="Green B.R."/>
            <person name="Grisdale C."/>
            <person name="Hempe F."/>
            <person name="Henrissat B."/>
            <person name="Hoppner M.P."/>
            <person name="Ishida K.-I."/>
            <person name="Kim E."/>
            <person name="Koreny L."/>
            <person name="Kroth P.G."/>
            <person name="Liu Y."/>
            <person name="Malik S.-B."/>
            <person name="Maier U.G."/>
            <person name="McRose D."/>
            <person name="Mock T."/>
            <person name="Neilson J.A."/>
            <person name="Onodera N.T."/>
            <person name="Poole A.M."/>
            <person name="Pritham E.J."/>
            <person name="Richards T.A."/>
            <person name="Rocap G."/>
            <person name="Roy S.W."/>
            <person name="Sarai C."/>
            <person name="Schaack S."/>
            <person name="Shirato S."/>
            <person name="Slamovits C.H."/>
            <person name="Spencer D.F."/>
            <person name="Suzuki S."/>
            <person name="Worden A.Z."/>
            <person name="Zauner S."/>
            <person name="Barry K."/>
            <person name="Bell C."/>
            <person name="Bharti A.K."/>
            <person name="Crow J.A."/>
            <person name="Grimwood J."/>
            <person name="Kramer R."/>
            <person name="Lindquist E."/>
            <person name="Lucas S."/>
            <person name="Salamov A."/>
            <person name="McFadden G.I."/>
            <person name="Lane C.E."/>
            <person name="Keeling P.J."/>
            <person name="Gray M.W."/>
            <person name="Grigoriev I.V."/>
            <person name="Archibald J.M."/>
        </authorList>
    </citation>
    <scope>NUCLEOTIDE SEQUENCE</scope>
    <source>
        <strain evidence="5">CCMP2712</strain>
    </source>
</reference>
<dbReference type="RefSeq" id="XP_005818423.1">
    <property type="nucleotide sequence ID" value="XM_005818366.1"/>
</dbReference>
<gene>
    <name evidence="3" type="ORF">GUITHDRAFT_156577</name>
</gene>
<reference evidence="3 5" key="1">
    <citation type="journal article" date="2012" name="Nature">
        <title>Algal genomes reveal evolutionary mosaicism and the fate of nucleomorphs.</title>
        <authorList>
            <consortium name="DOE Joint Genome Institute"/>
            <person name="Curtis B.A."/>
            <person name="Tanifuji G."/>
            <person name="Burki F."/>
            <person name="Gruber A."/>
            <person name="Irimia M."/>
            <person name="Maruyama S."/>
            <person name="Arias M.C."/>
            <person name="Ball S.G."/>
            <person name="Gile G.H."/>
            <person name="Hirakawa Y."/>
            <person name="Hopkins J.F."/>
            <person name="Kuo A."/>
            <person name="Rensing S.A."/>
            <person name="Schmutz J."/>
            <person name="Symeonidi A."/>
            <person name="Elias M."/>
            <person name="Eveleigh R.J."/>
            <person name="Herman E.K."/>
            <person name="Klute M.J."/>
            <person name="Nakayama T."/>
            <person name="Obornik M."/>
            <person name="Reyes-Prieto A."/>
            <person name="Armbrust E.V."/>
            <person name="Aves S.J."/>
            <person name="Beiko R.G."/>
            <person name="Coutinho P."/>
            <person name="Dacks J.B."/>
            <person name="Durnford D.G."/>
            <person name="Fast N.M."/>
            <person name="Green B.R."/>
            <person name="Grisdale C.J."/>
            <person name="Hempel F."/>
            <person name="Henrissat B."/>
            <person name="Hoppner M.P."/>
            <person name="Ishida K."/>
            <person name="Kim E."/>
            <person name="Koreny L."/>
            <person name="Kroth P.G."/>
            <person name="Liu Y."/>
            <person name="Malik S.B."/>
            <person name="Maier U.G."/>
            <person name="McRose D."/>
            <person name="Mock T."/>
            <person name="Neilson J.A."/>
            <person name="Onodera N.T."/>
            <person name="Poole A.M."/>
            <person name="Pritham E.J."/>
            <person name="Richards T.A."/>
            <person name="Rocap G."/>
            <person name="Roy S.W."/>
            <person name="Sarai C."/>
            <person name="Schaack S."/>
            <person name="Shirato S."/>
            <person name="Slamovits C.H."/>
            <person name="Spencer D.F."/>
            <person name="Suzuki S."/>
            <person name="Worden A.Z."/>
            <person name="Zauner S."/>
            <person name="Barry K."/>
            <person name="Bell C."/>
            <person name="Bharti A.K."/>
            <person name="Crow J.A."/>
            <person name="Grimwood J."/>
            <person name="Kramer R."/>
            <person name="Lindquist E."/>
            <person name="Lucas S."/>
            <person name="Salamov A."/>
            <person name="McFadden G.I."/>
            <person name="Lane C.E."/>
            <person name="Keeling P.J."/>
            <person name="Gray M.W."/>
            <person name="Grigoriev I.V."/>
            <person name="Archibald J.M."/>
        </authorList>
    </citation>
    <scope>NUCLEOTIDE SEQUENCE</scope>
    <source>
        <strain evidence="3 5">CCMP2712</strain>
    </source>
</reference>
<dbReference type="EnsemblProtists" id="EKX31443">
    <property type="protein sequence ID" value="EKX31443"/>
    <property type="gene ID" value="GUITHDRAFT_156577"/>
</dbReference>
<dbReference type="HOGENOM" id="CLU_1840412_0_0_1"/>
<keyword evidence="5" id="KW-1185">Reference proteome</keyword>
<name>L1I5A1_GUITC</name>
<evidence type="ECO:0000313" key="4">
    <source>
        <dbReference type="EnsemblProtists" id="EKX31443"/>
    </source>
</evidence>